<dbReference type="AlphaFoldDB" id="A0AA36C798"/>
<accession>A0AA36C798</accession>
<gene>
    <name evidence="2" type="ORF">MSPICULIGERA_LOCUS1510</name>
</gene>
<dbReference type="Proteomes" id="UP001177023">
    <property type="component" value="Unassembled WGS sequence"/>
</dbReference>
<keyword evidence="3" id="KW-1185">Reference proteome</keyword>
<sequence length="526" mass="59787">MLGWLLTAEILNFCTFLNAQMIKPSGIDRIIGIETAPTQMIITTTKEGPTEQLSVKIEVTDLQDHRIFTPISLNGLFLLISRGRYTVPFLRPDHFYGVYFQSENTVNGVRMFHNETRIVKTMPRHGENTTNNFVDPRFEIYVHRNDENGGSNTEGVFVTIKWLTERRIPGSFLSIKIRVLCEHTNATENVHLKDTEAGITLEIAMDHKMDVEDMEENSHQIKANISPLKCREICWDVDYVLPVLSRNFTREFNRTCEKIEGTTTTTFVRELKSYKVVGNTLYVHTEIPENQADHGVVTLSAQNLAESMEEPIFKEYQVASTPNGTFMLQLEEGNAYAITYKYIKALPFKYSTKDHFMVEIPALKKSGNSSKEELDSGNLVDFVVDPPILNITSEGEFVETPKISLEIGPKYAGQNVSLKTEDFCGSTIIKGNRVDFKKPAVPLELPLKKIVCGLEKNLTMCQNVTSSCADTKFCYTPTVLRENIAYEGPRKCIDLARTLEYEVAKQASRIFSWLLQFLIVWIVNTR</sequence>
<evidence type="ECO:0000313" key="2">
    <source>
        <dbReference type="EMBL" id="CAJ0560280.1"/>
    </source>
</evidence>
<evidence type="ECO:0000256" key="1">
    <source>
        <dbReference type="SAM" id="SignalP"/>
    </source>
</evidence>
<name>A0AA36C798_9BILA</name>
<feature type="signal peptide" evidence="1">
    <location>
        <begin position="1"/>
        <end position="19"/>
    </location>
</feature>
<feature type="chain" id="PRO_5041251892" evidence="1">
    <location>
        <begin position="20"/>
        <end position="526"/>
    </location>
</feature>
<protein>
    <submittedName>
        <fullName evidence="2">Uncharacterized protein</fullName>
    </submittedName>
</protein>
<organism evidence="2 3">
    <name type="scientific">Mesorhabditis spiculigera</name>
    <dbReference type="NCBI Taxonomy" id="96644"/>
    <lineage>
        <taxon>Eukaryota</taxon>
        <taxon>Metazoa</taxon>
        <taxon>Ecdysozoa</taxon>
        <taxon>Nematoda</taxon>
        <taxon>Chromadorea</taxon>
        <taxon>Rhabditida</taxon>
        <taxon>Rhabditina</taxon>
        <taxon>Rhabditomorpha</taxon>
        <taxon>Rhabditoidea</taxon>
        <taxon>Rhabditidae</taxon>
        <taxon>Mesorhabditinae</taxon>
        <taxon>Mesorhabditis</taxon>
    </lineage>
</organism>
<reference evidence="2" key="1">
    <citation type="submission" date="2023-06" db="EMBL/GenBank/DDBJ databases">
        <authorList>
            <person name="Delattre M."/>
        </authorList>
    </citation>
    <scope>NUCLEOTIDE SEQUENCE</scope>
    <source>
        <strain evidence="2">AF72</strain>
    </source>
</reference>
<comment type="caution">
    <text evidence="2">The sequence shown here is derived from an EMBL/GenBank/DDBJ whole genome shotgun (WGS) entry which is preliminary data.</text>
</comment>
<feature type="non-terminal residue" evidence="2">
    <location>
        <position position="1"/>
    </location>
</feature>
<proteinExistence type="predicted"/>
<evidence type="ECO:0000313" key="3">
    <source>
        <dbReference type="Proteomes" id="UP001177023"/>
    </source>
</evidence>
<keyword evidence="1" id="KW-0732">Signal</keyword>
<dbReference type="EMBL" id="CATQJA010000433">
    <property type="protein sequence ID" value="CAJ0560280.1"/>
    <property type="molecule type" value="Genomic_DNA"/>
</dbReference>